<keyword evidence="1" id="KW-0175">Coiled coil</keyword>
<proteinExistence type="predicted"/>
<accession>A0ABD1UPA1</accession>
<reference evidence="3" key="1">
    <citation type="submission" date="2024-07" db="EMBL/GenBank/DDBJ databases">
        <title>Two chromosome-level genome assemblies of Korean endemic species Abeliophyllum distichum and Forsythia ovata (Oleaceae).</title>
        <authorList>
            <person name="Jang H."/>
        </authorList>
    </citation>
    <scope>NUCLEOTIDE SEQUENCE [LARGE SCALE GENOMIC DNA]</scope>
</reference>
<evidence type="ECO:0000313" key="2">
    <source>
        <dbReference type="EMBL" id="KAL2526370.1"/>
    </source>
</evidence>
<dbReference type="EMBL" id="JBFOLK010000003">
    <property type="protein sequence ID" value="KAL2526370.1"/>
    <property type="molecule type" value="Genomic_DNA"/>
</dbReference>
<gene>
    <name evidence="2" type="ORF">Adt_11424</name>
</gene>
<evidence type="ECO:0000313" key="3">
    <source>
        <dbReference type="Proteomes" id="UP001604336"/>
    </source>
</evidence>
<protein>
    <submittedName>
        <fullName evidence="2">Uncharacterized protein</fullName>
    </submittedName>
</protein>
<evidence type="ECO:0000256" key="1">
    <source>
        <dbReference type="SAM" id="Coils"/>
    </source>
</evidence>
<dbReference type="AlphaFoldDB" id="A0ABD1UPA1"/>
<keyword evidence="3" id="KW-1185">Reference proteome</keyword>
<feature type="coiled-coil region" evidence="1">
    <location>
        <begin position="87"/>
        <end position="128"/>
    </location>
</feature>
<name>A0ABD1UPA1_9LAMI</name>
<comment type="caution">
    <text evidence="2">The sequence shown here is derived from an EMBL/GenBank/DDBJ whole genome shotgun (WGS) entry which is preliminary data.</text>
</comment>
<dbReference type="Proteomes" id="UP001604336">
    <property type="component" value="Unassembled WGS sequence"/>
</dbReference>
<organism evidence="2 3">
    <name type="scientific">Abeliophyllum distichum</name>
    <dbReference type="NCBI Taxonomy" id="126358"/>
    <lineage>
        <taxon>Eukaryota</taxon>
        <taxon>Viridiplantae</taxon>
        <taxon>Streptophyta</taxon>
        <taxon>Embryophyta</taxon>
        <taxon>Tracheophyta</taxon>
        <taxon>Spermatophyta</taxon>
        <taxon>Magnoliopsida</taxon>
        <taxon>eudicotyledons</taxon>
        <taxon>Gunneridae</taxon>
        <taxon>Pentapetalae</taxon>
        <taxon>asterids</taxon>
        <taxon>lamiids</taxon>
        <taxon>Lamiales</taxon>
        <taxon>Oleaceae</taxon>
        <taxon>Forsythieae</taxon>
        <taxon>Abeliophyllum</taxon>
    </lineage>
</organism>
<sequence>MSSKNTKLGSKNGATLQYKVEALVAVEANLKANLEFAVEDLRQGESRVQAALCQIKIGEASRKLVEECVIVAEGTIASVNRDFDAMVQEKDRQLAEVMEELEVAKVKLANIKNLVDEAEAKAVRAYRKSFSTMPEYV</sequence>